<dbReference type="Gene3D" id="2.60.120.620">
    <property type="entry name" value="q2cbj1_9rhob like domain"/>
    <property type="match status" value="1"/>
</dbReference>
<dbReference type="RefSeq" id="WP_344519787.1">
    <property type="nucleotide sequence ID" value="NZ_BAAAUG010000023.1"/>
</dbReference>
<dbReference type="PANTHER" id="PTHR20883">
    <property type="entry name" value="PHYTANOYL-COA DIOXYGENASE DOMAIN CONTAINING 1"/>
    <property type="match status" value="1"/>
</dbReference>
<dbReference type="Pfam" id="PF05721">
    <property type="entry name" value="PhyH"/>
    <property type="match status" value="1"/>
</dbReference>
<dbReference type="PANTHER" id="PTHR20883:SF48">
    <property type="entry name" value="ECTOINE DIOXYGENASE"/>
    <property type="match status" value="1"/>
</dbReference>
<dbReference type="EMBL" id="BAAAUG010000023">
    <property type="protein sequence ID" value="GAA3092910.1"/>
    <property type="molecule type" value="Genomic_DNA"/>
</dbReference>
<keyword evidence="2" id="KW-1185">Reference proteome</keyword>
<dbReference type="SUPFAM" id="SSF51197">
    <property type="entry name" value="Clavaminate synthase-like"/>
    <property type="match status" value="1"/>
</dbReference>
<accession>A0ABP6MCW0</accession>
<comment type="caution">
    <text evidence="1">The sequence shown here is derived from an EMBL/GenBank/DDBJ whole genome shotgun (WGS) entry which is preliminary data.</text>
</comment>
<organism evidence="1 2">
    <name type="scientific">Streptomyces rectiviolaceus</name>
    <dbReference type="NCBI Taxonomy" id="332591"/>
    <lineage>
        <taxon>Bacteria</taxon>
        <taxon>Bacillati</taxon>
        <taxon>Actinomycetota</taxon>
        <taxon>Actinomycetes</taxon>
        <taxon>Kitasatosporales</taxon>
        <taxon>Streptomycetaceae</taxon>
        <taxon>Streptomyces</taxon>
    </lineage>
</organism>
<evidence type="ECO:0000313" key="1">
    <source>
        <dbReference type="EMBL" id="GAA3092910.1"/>
    </source>
</evidence>
<protein>
    <submittedName>
        <fullName evidence="1">Chlorinating enzyme</fullName>
    </submittedName>
</protein>
<name>A0ABP6MCW0_9ACTN</name>
<dbReference type="InterPro" id="IPR010092">
    <property type="entry name" value="Chlorin_enz"/>
</dbReference>
<dbReference type="NCBIfam" id="TIGR01762">
    <property type="entry name" value="chlorin-enz"/>
    <property type="match status" value="1"/>
</dbReference>
<gene>
    <name evidence="1" type="ORF">GCM10010449_15770</name>
</gene>
<dbReference type="InterPro" id="IPR008775">
    <property type="entry name" value="Phytyl_CoA_dOase-like"/>
</dbReference>
<reference evidence="2" key="1">
    <citation type="journal article" date="2019" name="Int. J. Syst. Evol. Microbiol.">
        <title>The Global Catalogue of Microorganisms (GCM) 10K type strain sequencing project: providing services to taxonomists for standard genome sequencing and annotation.</title>
        <authorList>
            <consortium name="The Broad Institute Genomics Platform"/>
            <consortium name="The Broad Institute Genome Sequencing Center for Infectious Disease"/>
            <person name="Wu L."/>
            <person name="Ma J."/>
        </authorList>
    </citation>
    <scope>NUCLEOTIDE SEQUENCE [LARGE SCALE GENOMIC DNA]</scope>
    <source>
        <strain evidence="2">JCM 9092</strain>
    </source>
</reference>
<proteinExistence type="predicted"/>
<evidence type="ECO:0000313" key="2">
    <source>
        <dbReference type="Proteomes" id="UP001501637"/>
    </source>
</evidence>
<dbReference type="Proteomes" id="UP001501637">
    <property type="component" value="Unassembled WGS sequence"/>
</dbReference>
<sequence>MSAQQHDFRLTADEVAEFHRNGYAGPFTLYEPDEIEREWAKARQDLMDRSGAVYRDESDGSGAANLSNYDRHLDNAFLADHITHPHVVDRVASVLGPDVLCWRSDFFPKYPGNEGTDWHQSATFANASGRPQIQWPSGSGPGGSLTVWCAFSDATADMGCLQFIPGTHRTMRYDETKPMRYDPDRNISVVKNGVPRGFFGYDYRELQIDPDWQPDESKAVSMEMRAGQFVIFWSRLMHASHPHTGRTRRMRMGFSARYVPTSVQVYPGVTEVEEYGGRASLERYGTVLVSGKEEYGHNRVAWHTTKGHPFWRRGGDGA</sequence>